<protein>
    <submittedName>
        <fullName evidence="1">Uncharacterized protein</fullName>
    </submittedName>
</protein>
<name>A0A286DHR1_9ACTN</name>
<keyword evidence="2" id="KW-1185">Reference proteome</keyword>
<evidence type="ECO:0000313" key="1">
    <source>
        <dbReference type="EMBL" id="SOD58188.1"/>
    </source>
</evidence>
<sequence length="48" mass="5182">MAPMSTVAKSCTGTVANEERRLPSDLAFSSSEPVAWSCRSRSPVEVPR</sequence>
<dbReference type="AlphaFoldDB" id="A0A286DHR1"/>
<reference evidence="1 2" key="1">
    <citation type="submission" date="2017-09" db="EMBL/GenBank/DDBJ databases">
        <authorList>
            <person name="Ehlers B."/>
            <person name="Leendertz F.H."/>
        </authorList>
    </citation>
    <scope>NUCLEOTIDE SEQUENCE [LARGE SCALE GENOMIC DNA]</scope>
    <source>
        <strain evidence="1 2">CGMCC 4.7095</strain>
    </source>
</reference>
<dbReference type="Proteomes" id="UP000219072">
    <property type="component" value="Unassembled WGS sequence"/>
</dbReference>
<dbReference type="EMBL" id="OCNE01000001">
    <property type="protein sequence ID" value="SOD58188.1"/>
    <property type="molecule type" value="Genomic_DNA"/>
</dbReference>
<accession>A0A286DHR1</accession>
<evidence type="ECO:0000313" key="2">
    <source>
        <dbReference type="Proteomes" id="UP000219072"/>
    </source>
</evidence>
<organism evidence="1 2">
    <name type="scientific">Streptomyces zhaozhouensis</name>
    <dbReference type="NCBI Taxonomy" id="1300267"/>
    <lineage>
        <taxon>Bacteria</taxon>
        <taxon>Bacillati</taxon>
        <taxon>Actinomycetota</taxon>
        <taxon>Actinomycetes</taxon>
        <taxon>Kitasatosporales</taxon>
        <taxon>Streptomycetaceae</taxon>
        <taxon>Streptomyces</taxon>
    </lineage>
</organism>
<gene>
    <name evidence="1" type="ORF">SAMN06297387_10125</name>
</gene>
<proteinExistence type="predicted"/>